<evidence type="ECO:0000256" key="6">
    <source>
        <dbReference type="ARBA" id="ARBA00022763"/>
    </source>
</evidence>
<comment type="subcellular location">
    <subcellularLocation>
        <location evidence="3">Mitochondrion</location>
    </subcellularLocation>
</comment>
<dbReference type="PANTHER" id="PTHR21445">
    <property type="entry name" value="ENDONUCLEASE IV ENDODEOXYRIBONUCLEASE IV"/>
    <property type="match status" value="1"/>
</dbReference>
<feature type="region of interest" description="Disordered" evidence="12">
    <location>
        <begin position="207"/>
        <end position="431"/>
    </location>
</feature>
<dbReference type="GO" id="GO:0005634">
    <property type="term" value="C:nucleus"/>
    <property type="evidence" value="ECO:0007669"/>
    <property type="project" value="TreeGrafter"/>
</dbReference>
<keyword evidence="9" id="KW-0234">DNA repair</keyword>
<comment type="cofactor">
    <cofactor evidence="2">
        <name>Zn(2+)</name>
        <dbReference type="ChEBI" id="CHEBI:29105"/>
    </cofactor>
</comment>
<keyword evidence="15" id="KW-0540">Nuclease</keyword>
<dbReference type="CDD" id="cd00019">
    <property type="entry name" value="AP2Ec"/>
    <property type="match status" value="1"/>
</dbReference>
<dbReference type="PROSITE" id="PS00729">
    <property type="entry name" value="AP_NUCLEASE_F2_1"/>
    <property type="match status" value="1"/>
</dbReference>
<evidence type="ECO:0000256" key="11">
    <source>
        <dbReference type="ARBA" id="ARBA00054483"/>
    </source>
</evidence>
<dbReference type="GO" id="GO:0005739">
    <property type="term" value="C:mitochondrion"/>
    <property type="evidence" value="ECO:0007669"/>
    <property type="project" value="UniProtKB-SubCell"/>
</dbReference>
<feature type="compositionally biased region" description="Polar residues" evidence="12">
    <location>
        <begin position="245"/>
        <end position="262"/>
    </location>
</feature>
<proteinExistence type="inferred from homology"/>
<dbReference type="Pfam" id="PF01261">
    <property type="entry name" value="AP_endonuc_2"/>
    <property type="match status" value="1"/>
</dbReference>
<dbReference type="GO" id="GO:0003677">
    <property type="term" value="F:DNA binding"/>
    <property type="evidence" value="ECO:0007669"/>
    <property type="project" value="InterPro"/>
</dbReference>
<evidence type="ECO:0000256" key="5">
    <source>
        <dbReference type="ARBA" id="ARBA00022723"/>
    </source>
</evidence>
<keyword evidence="10" id="KW-0464">Manganese</keyword>
<dbReference type="InterPro" id="IPR001719">
    <property type="entry name" value="AP_endonuc_2"/>
</dbReference>
<keyword evidence="15" id="KW-0255">Endonuclease</keyword>
<evidence type="ECO:0000256" key="2">
    <source>
        <dbReference type="ARBA" id="ARBA00001947"/>
    </source>
</evidence>
<feature type="compositionally biased region" description="Basic and acidic residues" evidence="12">
    <location>
        <begin position="339"/>
        <end position="386"/>
    </location>
</feature>
<evidence type="ECO:0000259" key="14">
    <source>
        <dbReference type="Pfam" id="PF01261"/>
    </source>
</evidence>
<gene>
    <name evidence="15" type="ORF">BN1204_041140</name>
</gene>
<sequence length="755" mass="82166">MRLPSFLFMLALASVCLPLMPSPGQCGVFTPIASKAACVIFSRFPRHRRIDLRPAARENTSRKNTGVRSRKPAYSLTPAAQLRATDTRQPASSVAFPSVWFVAFPLPSRVSLASSHRSTLWGARGRQGRAAFLLPTPQSVRARLFPPHDRNLTYTPQPASALRFFPRKHAYLAQFAACRCTASRGATRIGPPLSGVSCAGRTAMAGAASPRKSKGGDAAASQERVGPRQRGVKRDQDDSPEDMVPSTQATSPSSHVSPGNSVSDEKSLAPKRVKRERGPQGEVASHAKAEGKRNLRDALSESEKRTAADKAEKPSGNSKARALVSQAPPKKTAQTTPPTDKDDEKEEHCHDPSAEKGSDDEESREKDTTKTVERAGEKTRTGGEAKKKLKTKGGKAKGGSTDESSDDMQKDGAAKKGGNAAKRAAGKKQAPSLPAEIDELFLKHRALAGKTRKFLGAHISASGGVQNAPLNCLAIGGQAFAFFLKNQRRWDSPPISAESAEGFKAEVAKLKLDGPQHVLPHGSYLINLANPGKFVHGHLRVPVSRPRNPAKRKVSYTAFLDDLQRCEQIGVHRYVFHPGSTVGQCTKEQSIGHIAESLNKAIAATKSVTILLENMAGQKNVLCSEFEDLRDIIALVDKKDRIGVCLDTCHLFSAGHDIRTEEKFEAVMKKFDSIVGMKYLKAMHINDSKAPLGSGLDRHEHIGKGTLGLAPFKFIMQHPTWFKDMPLVLETPEVDDNGPKLWRKETEMMYKFTEE</sequence>
<dbReference type="PANTHER" id="PTHR21445:SF0">
    <property type="entry name" value="APURINIC-APYRIMIDINIC ENDONUCLEASE"/>
    <property type="match status" value="1"/>
</dbReference>
<dbReference type="EMBL" id="LN714484">
    <property type="protein sequence ID" value="CEL68345.1"/>
    <property type="molecule type" value="Genomic_DNA"/>
</dbReference>
<comment type="similarity">
    <text evidence="4">Belongs to the AP endonuclease 2 family.</text>
</comment>
<feature type="domain" description="Xylose isomerase-like TIM barrel" evidence="14">
    <location>
        <begin position="473"/>
        <end position="751"/>
    </location>
</feature>
<dbReference type="GO" id="GO:0006284">
    <property type="term" value="P:base-excision repair"/>
    <property type="evidence" value="ECO:0007669"/>
    <property type="project" value="TreeGrafter"/>
</dbReference>
<dbReference type="GO" id="GO:0008270">
    <property type="term" value="F:zinc ion binding"/>
    <property type="evidence" value="ECO:0007669"/>
    <property type="project" value="InterPro"/>
</dbReference>
<keyword evidence="7" id="KW-0378">Hydrolase</keyword>
<protein>
    <submittedName>
        <fullName evidence="15">Endonuclease V, putative</fullName>
    </submittedName>
</protein>
<name>A0A0F7UIB6_NEOCL</name>
<dbReference type="PROSITE" id="PS00730">
    <property type="entry name" value="AP_NUCLEASE_F2_2"/>
    <property type="match status" value="1"/>
</dbReference>
<evidence type="ECO:0000256" key="10">
    <source>
        <dbReference type="ARBA" id="ARBA00023211"/>
    </source>
</evidence>
<accession>A0A0F7UIB6</accession>
<dbReference type="GO" id="GO:0008081">
    <property type="term" value="F:phosphoric diester hydrolase activity"/>
    <property type="evidence" value="ECO:0007669"/>
    <property type="project" value="TreeGrafter"/>
</dbReference>
<dbReference type="SUPFAM" id="SSF51658">
    <property type="entry name" value="Xylose isomerase-like"/>
    <property type="match status" value="1"/>
</dbReference>
<keyword evidence="13" id="KW-0732">Signal</keyword>
<dbReference type="GO" id="GO:0003906">
    <property type="term" value="F:DNA-(apurinic or apyrimidinic site) endonuclease activity"/>
    <property type="evidence" value="ECO:0007669"/>
    <property type="project" value="TreeGrafter"/>
</dbReference>
<evidence type="ECO:0000256" key="7">
    <source>
        <dbReference type="ARBA" id="ARBA00022801"/>
    </source>
</evidence>
<keyword evidence="5" id="KW-0479">Metal-binding</keyword>
<evidence type="ECO:0000256" key="4">
    <source>
        <dbReference type="ARBA" id="ARBA00005340"/>
    </source>
</evidence>
<dbReference type="InterPro" id="IPR036237">
    <property type="entry name" value="Xyl_isomerase-like_sf"/>
</dbReference>
<comment type="function">
    <text evidence="11">Plays a role in mitochondrial DNA base excision repair (BER) pathway induced by oxidative stress. Has apurinic/apyrimidinic (AP) endonuclease activity towards double-stranded DNA (dsDNA) with a preference for C as opposite base. Has 3'-phosphatase activity; removes 3'-phosphate from blunt-end, recessed, and gapped DNA templates and thus, removes 3'-blocks for DNA polymerase activity during BER. Lacks 3'-5' exonuclease activity and does not cleave damaged bases by nucleotide incision repair (NIR).</text>
</comment>
<keyword evidence="6" id="KW-0227">DNA damage</keyword>
<comment type="cofactor">
    <cofactor evidence="1">
        <name>Mn(2+)</name>
        <dbReference type="ChEBI" id="CHEBI:29035"/>
    </cofactor>
</comment>
<organism evidence="15">
    <name type="scientific">Neospora caninum (strain Liverpool)</name>
    <dbReference type="NCBI Taxonomy" id="572307"/>
    <lineage>
        <taxon>Eukaryota</taxon>
        <taxon>Sar</taxon>
        <taxon>Alveolata</taxon>
        <taxon>Apicomplexa</taxon>
        <taxon>Conoidasida</taxon>
        <taxon>Coccidia</taxon>
        <taxon>Eucoccidiorida</taxon>
        <taxon>Eimeriorina</taxon>
        <taxon>Sarcocystidae</taxon>
        <taxon>Neospora</taxon>
    </lineage>
</organism>
<feature type="compositionally biased region" description="Low complexity" evidence="12">
    <location>
        <begin position="326"/>
        <end position="338"/>
    </location>
</feature>
<dbReference type="PROSITE" id="PS51432">
    <property type="entry name" value="AP_NUCLEASE_F2_4"/>
    <property type="match status" value="1"/>
</dbReference>
<dbReference type="InterPro" id="IPR018246">
    <property type="entry name" value="AP_endonuc_F2_Zn_BS"/>
</dbReference>
<feature type="compositionally biased region" description="Basic and acidic residues" evidence="12">
    <location>
        <begin position="285"/>
        <end position="313"/>
    </location>
</feature>
<feature type="signal peptide" evidence="13">
    <location>
        <begin position="1"/>
        <end position="26"/>
    </location>
</feature>
<evidence type="ECO:0000256" key="1">
    <source>
        <dbReference type="ARBA" id="ARBA00001936"/>
    </source>
</evidence>
<evidence type="ECO:0000256" key="9">
    <source>
        <dbReference type="ARBA" id="ARBA00023204"/>
    </source>
</evidence>
<evidence type="ECO:0000313" key="15">
    <source>
        <dbReference type="EMBL" id="CEL68345.1"/>
    </source>
</evidence>
<dbReference type="SMART" id="SM00518">
    <property type="entry name" value="AP2Ec"/>
    <property type="match status" value="1"/>
</dbReference>
<dbReference type="PROSITE" id="PS00731">
    <property type="entry name" value="AP_NUCLEASE_F2_3"/>
    <property type="match status" value="1"/>
</dbReference>
<dbReference type="Gene3D" id="3.20.20.150">
    <property type="entry name" value="Divalent-metal-dependent TIM barrel enzymes"/>
    <property type="match status" value="1"/>
</dbReference>
<dbReference type="HAMAP" id="MF_00152">
    <property type="entry name" value="Nfo"/>
    <property type="match status" value="1"/>
</dbReference>
<evidence type="ECO:0000256" key="8">
    <source>
        <dbReference type="ARBA" id="ARBA00022833"/>
    </source>
</evidence>
<evidence type="ECO:0000256" key="12">
    <source>
        <dbReference type="SAM" id="MobiDB-lite"/>
    </source>
</evidence>
<dbReference type="AlphaFoldDB" id="A0A0F7UIB6"/>
<reference evidence="15" key="1">
    <citation type="journal article" date="2015" name="PLoS ONE">
        <title>Comprehensive Evaluation of Toxoplasma gondii VEG and Neospora caninum LIV Genomes with Tachyzoite Stage Transcriptome and Proteome Defines Novel Transcript Features.</title>
        <authorList>
            <person name="Ramaprasad A."/>
            <person name="Mourier T."/>
            <person name="Naeem R."/>
            <person name="Malas T.B."/>
            <person name="Moussa E."/>
            <person name="Panigrahi A."/>
            <person name="Vermont S.J."/>
            <person name="Otto T.D."/>
            <person name="Wastling J."/>
            <person name="Pain A."/>
        </authorList>
    </citation>
    <scope>NUCLEOTIDE SEQUENCE</scope>
    <source>
        <strain evidence="15">Liverpool</strain>
    </source>
</reference>
<feature type="chain" id="PRO_5002523143" evidence="13">
    <location>
        <begin position="27"/>
        <end position="755"/>
    </location>
</feature>
<dbReference type="InterPro" id="IPR013022">
    <property type="entry name" value="Xyl_isomerase-like_TIM-brl"/>
</dbReference>
<dbReference type="FunFam" id="3.20.20.150:FF:000001">
    <property type="entry name" value="Probable endonuclease 4"/>
    <property type="match status" value="1"/>
</dbReference>
<keyword evidence="8" id="KW-0862">Zinc</keyword>
<evidence type="ECO:0000256" key="13">
    <source>
        <dbReference type="SAM" id="SignalP"/>
    </source>
</evidence>
<evidence type="ECO:0000256" key="3">
    <source>
        <dbReference type="ARBA" id="ARBA00004173"/>
    </source>
</evidence>
<dbReference type="NCBIfam" id="TIGR00587">
    <property type="entry name" value="nfo"/>
    <property type="match status" value="1"/>
</dbReference>